<comment type="subcellular location">
    <subcellularLocation>
        <location evidence="1">Membrane</location>
    </subcellularLocation>
</comment>
<feature type="transmembrane region" description="Helical" evidence="6">
    <location>
        <begin position="214"/>
        <end position="232"/>
    </location>
</feature>
<feature type="compositionally biased region" description="Low complexity" evidence="5">
    <location>
        <begin position="245"/>
        <end position="269"/>
    </location>
</feature>
<dbReference type="PANTHER" id="PTHR46641:SF2">
    <property type="entry name" value="FMRFAMIDE RECEPTOR"/>
    <property type="match status" value="1"/>
</dbReference>
<name>A0ABM0K9Y7_APLCA</name>
<feature type="domain" description="G-protein coupled receptors family 1 profile" evidence="7">
    <location>
        <begin position="47"/>
        <end position="362"/>
    </location>
</feature>
<dbReference type="PRINTS" id="PR00237">
    <property type="entry name" value="GPCRRHODOPSN"/>
</dbReference>
<dbReference type="GeneID" id="101849344"/>
<evidence type="ECO:0000256" key="2">
    <source>
        <dbReference type="ARBA" id="ARBA00022692"/>
    </source>
</evidence>
<evidence type="ECO:0000259" key="7">
    <source>
        <dbReference type="PROSITE" id="PS50262"/>
    </source>
</evidence>
<protein>
    <submittedName>
        <fullName evidence="9">Uncharacterized protein LOC101849344</fullName>
    </submittedName>
</protein>
<feature type="transmembrane region" description="Helical" evidence="6">
    <location>
        <begin position="339"/>
        <end position="365"/>
    </location>
</feature>
<feature type="transmembrane region" description="Helical" evidence="6">
    <location>
        <begin position="30"/>
        <end position="56"/>
    </location>
</feature>
<keyword evidence="3 6" id="KW-1133">Transmembrane helix</keyword>
<evidence type="ECO:0000256" key="6">
    <source>
        <dbReference type="SAM" id="Phobius"/>
    </source>
</evidence>
<keyword evidence="4 6" id="KW-0472">Membrane</keyword>
<dbReference type="PANTHER" id="PTHR46641">
    <property type="entry name" value="FMRFAMIDE RECEPTOR-RELATED"/>
    <property type="match status" value="1"/>
</dbReference>
<dbReference type="InterPro" id="IPR017452">
    <property type="entry name" value="GPCR_Rhodpsn_7TM"/>
</dbReference>
<feature type="transmembrane region" description="Helical" evidence="6">
    <location>
        <begin position="63"/>
        <end position="84"/>
    </location>
</feature>
<dbReference type="Proteomes" id="UP000694888">
    <property type="component" value="Unplaced"/>
</dbReference>
<feature type="region of interest" description="Disordered" evidence="5">
    <location>
        <begin position="245"/>
        <end position="288"/>
    </location>
</feature>
<accession>A0ABM0K9Y7</accession>
<gene>
    <name evidence="9" type="primary">LOC101849344</name>
</gene>
<feature type="transmembrane region" description="Helical" evidence="6">
    <location>
        <begin position="153"/>
        <end position="172"/>
    </location>
</feature>
<reference evidence="9" key="1">
    <citation type="submission" date="2025-08" db="UniProtKB">
        <authorList>
            <consortium name="RefSeq"/>
        </authorList>
    </citation>
    <scope>IDENTIFICATION</scope>
</reference>
<evidence type="ECO:0000313" key="9">
    <source>
        <dbReference type="RefSeq" id="XP_005112470.1"/>
    </source>
</evidence>
<sequence>MVQLSRMFVNTTVRTVVNLVNTDTSTVIEAVILFGFSLPISLFGLVSNVINIVVFLKIGVKDPVSVSLVGLFVADFVFLLLAFYRPVAELLVWSGAASSWVIHPKTVQVIAASYVSTFYLVSTLLTTYISLARCLCVALAFKFQRIFTLTQARLVVVSIYVFAGLSHVPQILAKTLVWRYKAHPDNTTSSFLVLTKSSNFESLWAFHNIVNRTVVPYSCLAICVLCLIVLSVKLRSASEFRSHATTATTTTTTTATPNSTRNRNTTATNCADDFSQTSEKPKTKPQTTTSNLNVKEIQLMKAVFLLCAIFVSTATIRAAMGLALAIFPQLQTHERYKNVHTICTSLVAAFMAFNCAVNFFIFYFFNTKYRQTLGVFYEKV</sequence>
<evidence type="ECO:0000313" key="8">
    <source>
        <dbReference type="Proteomes" id="UP000694888"/>
    </source>
</evidence>
<feature type="transmembrane region" description="Helical" evidence="6">
    <location>
        <begin position="302"/>
        <end position="327"/>
    </location>
</feature>
<keyword evidence="2 6" id="KW-0812">Transmembrane</keyword>
<keyword evidence="8" id="KW-1185">Reference proteome</keyword>
<evidence type="ECO:0000256" key="4">
    <source>
        <dbReference type="ARBA" id="ARBA00023136"/>
    </source>
</evidence>
<evidence type="ECO:0000256" key="1">
    <source>
        <dbReference type="ARBA" id="ARBA00004370"/>
    </source>
</evidence>
<dbReference type="InterPro" id="IPR000276">
    <property type="entry name" value="GPCR_Rhodpsn"/>
</dbReference>
<proteinExistence type="predicted"/>
<dbReference type="Gene3D" id="1.20.1070.10">
    <property type="entry name" value="Rhodopsin 7-helix transmembrane proteins"/>
    <property type="match status" value="1"/>
</dbReference>
<dbReference type="SUPFAM" id="SSF81321">
    <property type="entry name" value="Family A G protein-coupled receptor-like"/>
    <property type="match status" value="1"/>
</dbReference>
<dbReference type="InterPro" id="IPR052954">
    <property type="entry name" value="GPCR-Ligand_Int"/>
</dbReference>
<dbReference type="PROSITE" id="PS50262">
    <property type="entry name" value="G_PROTEIN_RECEP_F1_2"/>
    <property type="match status" value="1"/>
</dbReference>
<evidence type="ECO:0000256" key="5">
    <source>
        <dbReference type="SAM" id="MobiDB-lite"/>
    </source>
</evidence>
<feature type="compositionally biased region" description="Polar residues" evidence="5">
    <location>
        <begin position="274"/>
        <end position="288"/>
    </location>
</feature>
<feature type="transmembrane region" description="Helical" evidence="6">
    <location>
        <begin position="118"/>
        <end position="141"/>
    </location>
</feature>
<evidence type="ECO:0000256" key="3">
    <source>
        <dbReference type="ARBA" id="ARBA00022989"/>
    </source>
</evidence>
<dbReference type="RefSeq" id="XP_005112470.1">
    <property type="nucleotide sequence ID" value="XM_005112413.1"/>
</dbReference>
<organism evidence="8 9">
    <name type="scientific">Aplysia californica</name>
    <name type="common">California sea hare</name>
    <dbReference type="NCBI Taxonomy" id="6500"/>
    <lineage>
        <taxon>Eukaryota</taxon>
        <taxon>Metazoa</taxon>
        <taxon>Spiralia</taxon>
        <taxon>Lophotrochozoa</taxon>
        <taxon>Mollusca</taxon>
        <taxon>Gastropoda</taxon>
        <taxon>Heterobranchia</taxon>
        <taxon>Euthyneura</taxon>
        <taxon>Tectipleura</taxon>
        <taxon>Aplysiida</taxon>
        <taxon>Aplysioidea</taxon>
        <taxon>Aplysiidae</taxon>
        <taxon>Aplysia</taxon>
    </lineage>
</organism>